<sequence length="135" mass="15400">MCCEENEKRNHTALNPNFIFIAVDQGHRCGNTGTHGTRMWPELEEGQKGVSDGMVSCGLEDDEDMTLTRWTGMIVGPPRTNYENRILKRMSCLQRLQGCSGWKQTNEQNGSVSEKVYTNELDWTTRMVKLESQIL</sequence>
<protein>
    <submittedName>
        <fullName evidence="1">Uncharacterized protein</fullName>
    </submittedName>
</protein>
<dbReference type="Proteomes" id="UP000551758">
    <property type="component" value="Unassembled WGS sequence"/>
</dbReference>
<reference evidence="1 2" key="1">
    <citation type="journal article" date="2020" name="Mol. Biol. Evol.">
        <title>Interspecific Gene Flow and the Evolution of Specialization in Black and White Rhinoceros.</title>
        <authorList>
            <person name="Moodley Y."/>
            <person name="Westbury M.V."/>
            <person name="Russo I.M."/>
            <person name="Gopalakrishnan S."/>
            <person name="Rakotoarivelo A."/>
            <person name="Olsen R.A."/>
            <person name="Prost S."/>
            <person name="Tunstall T."/>
            <person name="Ryder O.A."/>
            <person name="Dalen L."/>
            <person name="Bruford M.W."/>
        </authorList>
    </citation>
    <scope>NUCLEOTIDE SEQUENCE [LARGE SCALE GENOMIC DNA]</scope>
    <source>
        <strain evidence="1">SBR-YM</strain>
        <tissue evidence="1">Skin</tissue>
    </source>
</reference>
<evidence type="ECO:0000313" key="1">
    <source>
        <dbReference type="EMBL" id="KAF5913512.1"/>
    </source>
</evidence>
<gene>
    <name evidence="1" type="ORF">HPG69_017130</name>
</gene>
<dbReference type="SUPFAM" id="SSF54495">
    <property type="entry name" value="UBC-like"/>
    <property type="match status" value="1"/>
</dbReference>
<dbReference type="EMBL" id="JACDTQ010003641">
    <property type="protein sequence ID" value="KAF5913512.1"/>
    <property type="molecule type" value="Genomic_DNA"/>
</dbReference>
<dbReference type="AlphaFoldDB" id="A0A7J7ECK1"/>
<organism evidence="1 2">
    <name type="scientific">Diceros bicornis minor</name>
    <name type="common">South-central black rhinoceros</name>
    <dbReference type="NCBI Taxonomy" id="77932"/>
    <lineage>
        <taxon>Eukaryota</taxon>
        <taxon>Metazoa</taxon>
        <taxon>Chordata</taxon>
        <taxon>Craniata</taxon>
        <taxon>Vertebrata</taxon>
        <taxon>Euteleostomi</taxon>
        <taxon>Mammalia</taxon>
        <taxon>Eutheria</taxon>
        <taxon>Laurasiatheria</taxon>
        <taxon>Perissodactyla</taxon>
        <taxon>Rhinocerotidae</taxon>
        <taxon>Diceros</taxon>
    </lineage>
</organism>
<accession>A0A7J7ECK1</accession>
<name>A0A7J7ECK1_DICBM</name>
<dbReference type="InterPro" id="IPR016135">
    <property type="entry name" value="UBQ-conjugating_enzyme/RWD"/>
</dbReference>
<comment type="caution">
    <text evidence="1">The sequence shown here is derived from an EMBL/GenBank/DDBJ whole genome shotgun (WGS) entry which is preliminary data.</text>
</comment>
<dbReference type="Gene3D" id="3.10.110.10">
    <property type="entry name" value="Ubiquitin Conjugating Enzyme"/>
    <property type="match status" value="1"/>
</dbReference>
<proteinExistence type="predicted"/>
<keyword evidence="2" id="KW-1185">Reference proteome</keyword>
<evidence type="ECO:0000313" key="2">
    <source>
        <dbReference type="Proteomes" id="UP000551758"/>
    </source>
</evidence>